<keyword evidence="3 6" id="KW-0812">Transmembrane</keyword>
<keyword evidence="4 6" id="KW-1133">Transmembrane helix</keyword>
<evidence type="ECO:0000256" key="6">
    <source>
        <dbReference type="SAM" id="Phobius"/>
    </source>
</evidence>
<reference evidence="7 8" key="1">
    <citation type="submission" date="2015-01" db="EMBL/GenBank/DDBJ databases">
        <title>Deinococcus puniceus/DY1/ whole genome sequencing.</title>
        <authorList>
            <person name="Kim M.K."/>
            <person name="Srinivasan S."/>
            <person name="Lee J.-J."/>
        </authorList>
    </citation>
    <scope>NUCLEOTIDE SEQUENCE [LARGE SCALE GENOMIC DNA]</scope>
    <source>
        <strain evidence="7 8">DY1</strain>
    </source>
</reference>
<evidence type="ECO:0000313" key="7">
    <source>
        <dbReference type="EMBL" id="ANE43042.1"/>
    </source>
</evidence>
<dbReference type="EMBL" id="CP011387">
    <property type="protein sequence ID" value="ANE43042.1"/>
    <property type="molecule type" value="Genomic_DNA"/>
</dbReference>
<feature type="transmembrane region" description="Helical" evidence="6">
    <location>
        <begin position="198"/>
        <end position="217"/>
    </location>
</feature>
<dbReference type="Pfam" id="PF09678">
    <property type="entry name" value="Caa3_CtaG"/>
    <property type="match status" value="1"/>
</dbReference>
<organism evidence="7 8">
    <name type="scientific">Deinococcus puniceus</name>
    <dbReference type="NCBI Taxonomy" id="1182568"/>
    <lineage>
        <taxon>Bacteria</taxon>
        <taxon>Thermotogati</taxon>
        <taxon>Deinococcota</taxon>
        <taxon>Deinococci</taxon>
        <taxon>Deinococcales</taxon>
        <taxon>Deinococcaceae</taxon>
        <taxon>Deinococcus</taxon>
    </lineage>
</organism>
<dbReference type="GO" id="GO:0005886">
    <property type="term" value="C:plasma membrane"/>
    <property type="evidence" value="ECO:0007669"/>
    <property type="project" value="UniProtKB-SubCell"/>
</dbReference>
<feature type="transmembrane region" description="Helical" evidence="6">
    <location>
        <begin position="90"/>
        <end position="112"/>
    </location>
</feature>
<dbReference type="STRING" id="1182568.SU48_03840"/>
<dbReference type="OrthoDB" id="74129at2"/>
<name>A0A172T7W6_9DEIO</name>
<dbReference type="PATRIC" id="fig|1182568.3.peg.801"/>
<dbReference type="AlphaFoldDB" id="A0A172T7W6"/>
<comment type="subcellular location">
    <subcellularLocation>
        <location evidence="1">Cell membrane</location>
        <topology evidence="1">Multi-pass membrane protein</topology>
    </subcellularLocation>
</comment>
<keyword evidence="5 6" id="KW-0472">Membrane</keyword>
<feature type="transmembrane region" description="Helical" evidence="6">
    <location>
        <begin position="162"/>
        <end position="186"/>
    </location>
</feature>
<proteinExistence type="predicted"/>
<evidence type="ECO:0000256" key="4">
    <source>
        <dbReference type="ARBA" id="ARBA00022989"/>
    </source>
</evidence>
<gene>
    <name evidence="7" type="ORF">SU48_03840</name>
</gene>
<evidence type="ECO:0000256" key="1">
    <source>
        <dbReference type="ARBA" id="ARBA00004651"/>
    </source>
</evidence>
<feature type="transmembrane region" description="Helical" evidence="6">
    <location>
        <begin position="29"/>
        <end position="47"/>
    </location>
</feature>
<keyword evidence="2" id="KW-1003">Cell membrane</keyword>
<feature type="transmembrane region" description="Helical" evidence="6">
    <location>
        <begin position="59"/>
        <end position="78"/>
    </location>
</feature>
<dbReference type="InterPro" id="IPR019108">
    <property type="entry name" value="Caa3_assmbl_CtaG-rel"/>
</dbReference>
<dbReference type="Proteomes" id="UP000077363">
    <property type="component" value="Chromosome"/>
</dbReference>
<evidence type="ECO:0000256" key="5">
    <source>
        <dbReference type="ARBA" id="ARBA00023136"/>
    </source>
</evidence>
<accession>A0A172T7W6</accession>
<protein>
    <submittedName>
        <fullName evidence="7">Membrane protein</fullName>
    </submittedName>
</protein>
<keyword evidence="8" id="KW-1185">Reference proteome</keyword>
<evidence type="ECO:0000256" key="3">
    <source>
        <dbReference type="ARBA" id="ARBA00022692"/>
    </source>
</evidence>
<evidence type="ECO:0000313" key="8">
    <source>
        <dbReference type="Proteomes" id="UP000077363"/>
    </source>
</evidence>
<feature type="transmembrane region" description="Helical" evidence="6">
    <location>
        <begin position="124"/>
        <end position="150"/>
    </location>
</feature>
<evidence type="ECO:0000256" key="2">
    <source>
        <dbReference type="ARBA" id="ARBA00022475"/>
    </source>
</evidence>
<feature type="transmembrane region" description="Helical" evidence="6">
    <location>
        <begin position="246"/>
        <end position="271"/>
    </location>
</feature>
<sequence>MSAPIISASEVAANLNPTLADLLALRPDPLMLVPALIVAALYFWRYVQARRTPEGRQRWPVWKPILFSLGILLLLLTTQSRASDLTSGSMALYMGRLMVLAEVVPPLLMLGIPRNVKLNARRGLGRVLGVLLDPWVALGVWSAVIIFWNIPAGFNASVVTNTAAALLPALYLLSSLMVWAVVLRPLPAVQPASIGSRGWFGLLAALPMMAVGMVWLYSPDVLYTPYVNALCLWNLTPLDNQQLSGWIMMLAGVPALALAFIQLFAWLIALADGGTQRE</sequence>
<dbReference type="KEGG" id="dpu:SU48_03840"/>